<evidence type="ECO:0000259" key="1">
    <source>
        <dbReference type="SMART" id="SM00460"/>
    </source>
</evidence>
<dbReference type="Pfam" id="PF01841">
    <property type="entry name" value="Transglut_core"/>
    <property type="match status" value="1"/>
</dbReference>
<sequence length="339" mass="39362">MNKWIFLVITLISTYRIEAQVSDFKNVNFKNADAVAYAHKGDDLSNLPELAYQLTHTLPTDVEKFRAIYTWVSTNIESDYSGCLKNLSKRRKHQKDSLEQHRWNTAFSGQVFKKLLKEKKTICTGYAYLVKSLANLAAIDCEIVDGYGRNESMETSELRFPNHSWNAVKLNNKWYLCDATWSSGAYNLNTFKFDFDYNDGYFLAAPEWFAKDHYPINTSWLLTNKKITLPEFLKAPLIYNSAYRYGIFHTEPSVMHLEVERNKSIQFILYDEKKIDLSSLFIQINCGSSSEFLKPQIEHLLNNQIKITFLFSHQGTYDVHLNVGLNSICTYVIKVKNRV</sequence>
<name>A0A328YIV7_9FLAO</name>
<evidence type="ECO:0000313" key="2">
    <source>
        <dbReference type="EMBL" id="RAR73899.1"/>
    </source>
</evidence>
<reference evidence="2 3" key="1">
    <citation type="submission" date="2018-06" db="EMBL/GenBank/DDBJ databases">
        <title>Genomic Encyclopedia of Archaeal and Bacterial Type Strains, Phase II (KMG-II): from individual species to whole genera.</title>
        <authorList>
            <person name="Goeker M."/>
        </authorList>
    </citation>
    <scope>NUCLEOTIDE SEQUENCE [LARGE SCALE GENOMIC DNA]</scope>
    <source>
        <strain evidence="2 3">DSM 25663</strain>
    </source>
</reference>
<dbReference type="RefSeq" id="WP_112112695.1">
    <property type="nucleotide sequence ID" value="NZ_QLSZ01000003.1"/>
</dbReference>
<gene>
    <name evidence="2" type="ORF">CLV55_103222</name>
</gene>
<dbReference type="SMART" id="SM00460">
    <property type="entry name" value="TGc"/>
    <property type="match status" value="1"/>
</dbReference>
<dbReference type="PANTHER" id="PTHR46333:SF2">
    <property type="entry name" value="CYTOKINESIS PROTEIN 3"/>
    <property type="match status" value="1"/>
</dbReference>
<dbReference type="Proteomes" id="UP000248840">
    <property type="component" value="Unassembled WGS sequence"/>
</dbReference>
<dbReference type="InterPro" id="IPR038765">
    <property type="entry name" value="Papain-like_cys_pep_sf"/>
</dbReference>
<feature type="domain" description="Transglutaminase-like" evidence="1">
    <location>
        <begin position="115"/>
        <end position="181"/>
    </location>
</feature>
<dbReference type="SUPFAM" id="SSF54001">
    <property type="entry name" value="Cysteine proteinases"/>
    <property type="match status" value="1"/>
</dbReference>
<dbReference type="Gene3D" id="3.10.620.30">
    <property type="match status" value="1"/>
</dbReference>
<dbReference type="EMBL" id="QLSZ01000003">
    <property type="protein sequence ID" value="RAR73899.1"/>
    <property type="molecule type" value="Genomic_DNA"/>
</dbReference>
<dbReference type="AlphaFoldDB" id="A0A328YIV7"/>
<dbReference type="InterPro" id="IPR002931">
    <property type="entry name" value="Transglutaminase-like"/>
</dbReference>
<dbReference type="GO" id="GO:0005737">
    <property type="term" value="C:cytoplasm"/>
    <property type="evidence" value="ECO:0007669"/>
    <property type="project" value="TreeGrafter"/>
</dbReference>
<dbReference type="OrthoDB" id="9788327at2"/>
<evidence type="ECO:0000313" key="3">
    <source>
        <dbReference type="Proteomes" id="UP000248840"/>
    </source>
</evidence>
<keyword evidence="3" id="KW-1185">Reference proteome</keyword>
<organism evidence="2 3">
    <name type="scientific">Flavobacterium aciduliphilum</name>
    <dbReference type="NCBI Taxonomy" id="1101402"/>
    <lineage>
        <taxon>Bacteria</taxon>
        <taxon>Pseudomonadati</taxon>
        <taxon>Bacteroidota</taxon>
        <taxon>Flavobacteriia</taxon>
        <taxon>Flavobacteriales</taxon>
        <taxon>Flavobacteriaceae</taxon>
        <taxon>Flavobacterium</taxon>
    </lineage>
</organism>
<protein>
    <submittedName>
        <fullName evidence="2">Transglutaminase superfamily protein</fullName>
    </submittedName>
</protein>
<dbReference type="InterPro" id="IPR052557">
    <property type="entry name" value="CAP/Cytokinesis_protein"/>
</dbReference>
<comment type="caution">
    <text evidence="2">The sequence shown here is derived from an EMBL/GenBank/DDBJ whole genome shotgun (WGS) entry which is preliminary data.</text>
</comment>
<dbReference type="PANTHER" id="PTHR46333">
    <property type="entry name" value="CYTOKINESIS PROTEIN 3"/>
    <property type="match status" value="1"/>
</dbReference>
<proteinExistence type="predicted"/>
<accession>A0A328YIV7</accession>